<protein>
    <recommendedName>
        <fullName evidence="2">Bet v I/Major latex protein domain-containing protein</fullName>
    </recommendedName>
</protein>
<dbReference type="InterPro" id="IPR024949">
    <property type="entry name" value="Bet_v_I_allergen"/>
</dbReference>
<comment type="caution">
    <text evidence="3">The sequence shown here is derived from an EMBL/GenBank/DDBJ whole genome shotgun (WGS) entry which is preliminary data.</text>
</comment>
<dbReference type="PANTHER" id="PTHR31213">
    <property type="entry name" value="OS08G0374000 PROTEIN-RELATED"/>
    <property type="match status" value="1"/>
</dbReference>
<evidence type="ECO:0000259" key="2">
    <source>
        <dbReference type="Pfam" id="PF00407"/>
    </source>
</evidence>
<keyword evidence="4" id="KW-1185">Reference proteome</keyword>
<dbReference type="InterPro" id="IPR023393">
    <property type="entry name" value="START-like_dom_sf"/>
</dbReference>
<dbReference type="EMBL" id="JAINDJ010000002">
    <property type="protein sequence ID" value="KAG9459520.1"/>
    <property type="molecule type" value="Genomic_DNA"/>
</dbReference>
<organism evidence="3 4">
    <name type="scientific">Aristolochia fimbriata</name>
    <name type="common">White veined hardy Dutchman's pipe vine</name>
    <dbReference type="NCBI Taxonomy" id="158543"/>
    <lineage>
        <taxon>Eukaryota</taxon>
        <taxon>Viridiplantae</taxon>
        <taxon>Streptophyta</taxon>
        <taxon>Embryophyta</taxon>
        <taxon>Tracheophyta</taxon>
        <taxon>Spermatophyta</taxon>
        <taxon>Magnoliopsida</taxon>
        <taxon>Magnoliidae</taxon>
        <taxon>Piperales</taxon>
        <taxon>Aristolochiaceae</taxon>
        <taxon>Aristolochia</taxon>
    </lineage>
</organism>
<dbReference type="Gene3D" id="3.30.530.20">
    <property type="match status" value="1"/>
</dbReference>
<dbReference type="Pfam" id="PF00407">
    <property type="entry name" value="Bet_v_1"/>
    <property type="match status" value="1"/>
</dbReference>
<dbReference type="GO" id="GO:0005634">
    <property type="term" value="C:nucleus"/>
    <property type="evidence" value="ECO:0007669"/>
    <property type="project" value="TreeGrafter"/>
</dbReference>
<feature type="domain" description="Bet v I/Major latex protein" evidence="2">
    <location>
        <begin position="6"/>
        <end position="158"/>
    </location>
</feature>
<evidence type="ECO:0000313" key="3">
    <source>
        <dbReference type="EMBL" id="KAG9459520.1"/>
    </source>
</evidence>
<evidence type="ECO:0000313" key="4">
    <source>
        <dbReference type="Proteomes" id="UP000825729"/>
    </source>
</evidence>
<name>A0AAV7FGX6_ARIFI</name>
<dbReference type="Proteomes" id="UP000825729">
    <property type="component" value="Unassembled WGS sequence"/>
</dbReference>
<dbReference type="CDD" id="cd07816">
    <property type="entry name" value="Bet_v1-like"/>
    <property type="match status" value="1"/>
</dbReference>
<dbReference type="GO" id="GO:0004864">
    <property type="term" value="F:protein phosphatase inhibitor activity"/>
    <property type="evidence" value="ECO:0007669"/>
    <property type="project" value="InterPro"/>
</dbReference>
<dbReference type="GO" id="GO:0038023">
    <property type="term" value="F:signaling receptor activity"/>
    <property type="evidence" value="ECO:0007669"/>
    <property type="project" value="InterPro"/>
</dbReference>
<dbReference type="InterPro" id="IPR050279">
    <property type="entry name" value="Plant_def-hormone_signal"/>
</dbReference>
<evidence type="ECO:0000256" key="1">
    <source>
        <dbReference type="ARBA" id="ARBA00009744"/>
    </source>
</evidence>
<dbReference type="PANTHER" id="PTHR31213:SF201">
    <property type="entry name" value="OS03G0300400 PROTEIN"/>
    <property type="match status" value="1"/>
</dbReference>
<dbReference type="GO" id="GO:0006952">
    <property type="term" value="P:defense response"/>
    <property type="evidence" value="ECO:0007669"/>
    <property type="project" value="InterPro"/>
</dbReference>
<dbReference type="FunFam" id="3.30.530.20:FF:000007">
    <property type="entry name" value="Major pollen allergen Bet v 1-A"/>
    <property type="match status" value="1"/>
</dbReference>
<dbReference type="AlphaFoldDB" id="A0AAV7FGX6"/>
<sequence length="163" mass="17823">MAAAKGFTLELESPVAPRRLFHASVTDAHNLIPKIMARVVVSGEMIQGNGEVGSVKQFKFTEVIPFKHVSERVDQLDKEKLHYSYSVIEGANVGTKLLSSVYHIKFEPSGTIEEGCSYKLSAEYTPMEGQEVTDEDVQTGKQGALGMVKAVEGYLLANPDVYA</sequence>
<accession>A0AAV7FGX6</accession>
<gene>
    <name evidence="3" type="ORF">H6P81_004028</name>
</gene>
<reference evidence="3 4" key="1">
    <citation type="submission" date="2021-07" db="EMBL/GenBank/DDBJ databases">
        <title>The Aristolochia fimbriata genome: insights into angiosperm evolution, floral development and chemical biosynthesis.</title>
        <authorList>
            <person name="Jiao Y."/>
        </authorList>
    </citation>
    <scope>NUCLEOTIDE SEQUENCE [LARGE SCALE GENOMIC DNA]</scope>
    <source>
        <strain evidence="3">IBCAS-2021</strain>
        <tissue evidence="3">Leaf</tissue>
    </source>
</reference>
<dbReference type="InterPro" id="IPR000916">
    <property type="entry name" value="Bet_v_I/MLP"/>
</dbReference>
<dbReference type="SUPFAM" id="SSF55961">
    <property type="entry name" value="Bet v1-like"/>
    <property type="match status" value="1"/>
</dbReference>
<dbReference type="GO" id="GO:0010427">
    <property type="term" value="F:abscisic acid binding"/>
    <property type="evidence" value="ECO:0007669"/>
    <property type="project" value="InterPro"/>
</dbReference>
<proteinExistence type="inferred from homology"/>
<comment type="similarity">
    <text evidence="1">Belongs to the BetVI family.</text>
</comment>
<dbReference type="GO" id="GO:0005737">
    <property type="term" value="C:cytoplasm"/>
    <property type="evidence" value="ECO:0007669"/>
    <property type="project" value="TreeGrafter"/>
</dbReference>
<dbReference type="PRINTS" id="PR00634">
    <property type="entry name" value="BETALLERGEN"/>
</dbReference>
<dbReference type="GO" id="GO:0009738">
    <property type="term" value="P:abscisic acid-activated signaling pathway"/>
    <property type="evidence" value="ECO:0007669"/>
    <property type="project" value="InterPro"/>
</dbReference>